<dbReference type="GO" id="GO:0046872">
    <property type="term" value="F:metal ion binding"/>
    <property type="evidence" value="ECO:0007669"/>
    <property type="project" value="UniProtKB-KW"/>
</dbReference>
<gene>
    <name evidence="19" type="ORF">TI39_contig617g00009</name>
</gene>
<comment type="cofactor">
    <cofactor evidence="2">
        <name>[4Fe-4S] cluster</name>
        <dbReference type="ChEBI" id="CHEBI:49883"/>
    </cofactor>
</comment>
<feature type="region of interest" description="Disordered" evidence="17">
    <location>
        <begin position="1043"/>
        <end position="1098"/>
    </location>
</feature>
<dbReference type="SMART" id="SM00729">
    <property type="entry name" value="Elp3"/>
    <property type="match status" value="1"/>
</dbReference>
<dbReference type="InterPro" id="IPR047594">
    <property type="entry name" value="MoaC_bact/euk"/>
</dbReference>
<evidence type="ECO:0000256" key="4">
    <source>
        <dbReference type="ARBA" id="ARBA00008484"/>
    </source>
</evidence>
<feature type="compositionally biased region" description="Polar residues" evidence="17">
    <location>
        <begin position="570"/>
        <end position="591"/>
    </location>
</feature>
<dbReference type="InterPro" id="IPR040064">
    <property type="entry name" value="MoaA-like"/>
</dbReference>
<dbReference type="PROSITE" id="PS51918">
    <property type="entry name" value="RADICAL_SAM"/>
    <property type="match status" value="1"/>
</dbReference>
<dbReference type="InterPro" id="IPR013483">
    <property type="entry name" value="MoaA"/>
</dbReference>
<protein>
    <recommendedName>
        <fullName evidence="18">Radical SAM core domain-containing protein</fullName>
    </recommendedName>
</protein>
<dbReference type="CDD" id="cd01420">
    <property type="entry name" value="MoaC_PE"/>
    <property type="match status" value="1"/>
</dbReference>
<comment type="catalytic activity">
    <reaction evidence="1">
        <text>(8S)-3',8-cyclo-7,8-dihydroguanosine 5'-triphosphate = cyclic pyranopterin phosphate + diphosphate</text>
        <dbReference type="Rhea" id="RHEA:49580"/>
        <dbReference type="ChEBI" id="CHEBI:33019"/>
        <dbReference type="ChEBI" id="CHEBI:59648"/>
        <dbReference type="ChEBI" id="CHEBI:131766"/>
        <dbReference type="EC" id="4.6.1.17"/>
    </reaction>
</comment>
<evidence type="ECO:0000256" key="1">
    <source>
        <dbReference type="ARBA" id="ARBA00001637"/>
    </source>
</evidence>
<evidence type="ECO:0000256" key="13">
    <source>
        <dbReference type="ARBA" id="ARBA00023134"/>
    </source>
</evidence>
<dbReference type="NCBIfam" id="TIGR02666">
    <property type="entry name" value="moaA"/>
    <property type="match status" value="1"/>
</dbReference>
<dbReference type="InterPro" id="IPR058240">
    <property type="entry name" value="rSAM_sf"/>
</dbReference>
<dbReference type="NCBIfam" id="TIGR00581">
    <property type="entry name" value="moaC"/>
    <property type="match status" value="1"/>
</dbReference>
<keyword evidence="20" id="KW-1185">Reference proteome</keyword>
<keyword evidence="14" id="KW-0501">Molybdenum cofactor biosynthesis</keyword>
<evidence type="ECO:0000256" key="7">
    <source>
        <dbReference type="ARBA" id="ARBA00022691"/>
    </source>
</evidence>
<dbReference type="SFLD" id="SFLDS00029">
    <property type="entry name" value="Radical_SAM"/>
    <property type="match status" value="1"/>
</dbReference>
<evidence type="ECO:0000256" key="10">
    <source>
        <dbReference type="ARBA" id="ARBA00023004"/>
    </source>
</evidence>
<dbReference type="GO" id="GO:0006777">
    <property type="term" value="P:Mo-molybdopterin cofactor biosynthetic process"/>
    <property type="evidence" value="ECO:0007669"/>
    <property type="project" value="UniProtKB-KW"/>
</dbReference>
<feature type="compositionally biased region" description="Low complexity" evidence="17">
    <location>
        <begin position="1153"/>
        <end position="1162"/>
    </location>
</feature>
<feature type="compositionally biased region" description="Basic and acidic residues" evidence="17">
    <location>
        <begin position="1054"/>
        <end position="1078"/>
    </location>
</feature>
<comment type="similarity">
    <text evidence="4">In the C-terminal section; belongs to the MoaC family.</text>
</comment>
<dbReference type="PANTHER" id="PTHR22960:SF0">
    <property type="entry name" value="MOLYBDENUM COFACTOR BIOSYNTHESIS PROTEIN 1"/>
    <property type="match status" value="1"/>
</dbReference>
<dbReference type="Pfam" id="PF04055">
    <property type="entry name" value="Radical_SAM"/>
    <property type="match status" value="1"/>
</dbReference>
<dbReference type="SUPFAM" id="SSF55040">
    <property type="entry name" value="Molybdenum cofactor biosynthesis protein C, MoaC"/>
    <property type="match status" value="1"/>
</dbReference>
<feature type="region of interest" description="Disordered" evidence="17">
    <location>
        <begin position="1152"/>
        <end position="1228"/>
    </location>
</feature>
<dbReference type="SFLD" id="SFLDG01383">
    <property type="entry name" value="cyclic_pyranopterin_phosphate"/>
    <property type="match status" value="1"/>
</dbReference>
<dbReference type="PROSITE" id="PS01305">
    <property type="entry name" value="MOAA_NIFB_PQQE"/>
    <property type="match status" value="1"/>
</dbReference>
<dbReference type="Proteomes" id="UP000033647">
    <property type="component" value="Unassembled WGS sequence"/>
</dbReference>
<organism evidence="19 20">
    <name type="scientific">Zymoseptoria brevis</name>
    <dbReference type="NCBI Taxonomy" id="1047168"/>
    <lineage>
        <taxon>Eukaryota</taxon>
        <taxon>Fungi</taxon>
        <taxon>Dikarya</taxon>
        <taxon>Ascomycota</taxon>
        <taxon>Pezizomycotina</taxon>
        <taxon>Dothideomycetes</taxon>
        <taxon>Dothideomycetidae</taxon>
        <taxon>Mycosphaerellales</taxon>
        <taxon>Mycosphaerellaceae</taxon>
        <taxon>Zymoseptoria</taxon>
    </lineage>
</organism>
<dbReference type="Gene3D" id="3.20.20.70">
    <property type="entry name" value="Aldolase class I"/>
    <property type="match status" value="1"/>
</dbReference>
<feature type="region of interest" description="Disordered" evidence="17">
    <location>
        <begin position="518"/>
        <end position="546"/>
    </location>
</feature>
<name>A0A0F4GGF9_9PEZI</name>
<proteinExistence type="inferred from homology"/>
<accession>A0A0F4GGF9</accession>
<evidence type="ECO:0000256" key="5">
    <source>
        <dbReference type="ARBA" id="ARBA00009862"/>
    </source>
</evidence>
<dbReference type="EMBL" id="LAFY01000609">
    <property type="protein sequence ID" value="KJX96529.1"/>
    <property type="molecule type" value="Genomic_DNA"/>
</dbReference>
<dbReference type="InterPro" id="IPR000385">
    <property type="entry name" value="MoaA_NifB_PqqE_Fe-S-bd_CS"/>
</dbReference>
<dbReference type="InterPro" id="IPR007197">
    <property type="entry name" value="rSAM"/>
</dbReference>
<dbReference type="InterPro" id="IPR036522">
    <property type="entry name" value="MoaC_sf"/>
</dbReference>
<evidence type="ECO:0000256" key="6">
    <source>
        <dbReference type="ARBA" id="ARBA00022485"/>
    </source>
</evidence>
<feature type="compositionally biased region" description="Basic and acidic residues" evidence="17">
    <location>
        <begin position="1088"/>
        <end position="1098"/>
    </location>
</feature>
<dbReference type="NCBIfam" id="NF006870">
    <property type="entry name" value="PRK09364.1"/>
    <property type="match status" value="1"/>
</dbReference>
<dbReference type="OrthoDB" id="429626at2759"/>
<comment type="pathway">
    <text evidence="3">Cofactor biosynthesis; molybdopterin biosynthesis.</text>
</comment>
<keyword evidence="11" id="KW-0411">Iron-sulfur</keyword>
<evidence type="ECO:0000313" key="20">
    <source>
        <dbReference type="Proteomes" id="UP000033647"/>
    </source>
</evidence>
<comment type="caution">
    <text evidence="19">The sequence shown here is derived from an EMBL/GenBank/DDBJ whole genome shotgun (WGS) entry which is preliminary data.</text>
</comment>
<keyword evidence="10" id="KW-0408">Iron</keyword>
<dbReference type="GO" id="GO:0005525">
    <property type="term" value="F:GTP binding"/>
    <property type="evidence" value="ECO:0007669"/>
    <property type="project" value="UniProtKB-KW"/>
</dbReference>
<dbReference type="InterPro" id="IPR050105">
    <property type="entry name" value="MoCo_biosynth_MoaA/MoaC"/>
</dbReference>
<keyword evidence="8" id="KW-0479">Metal-binding</keyword>
<evidence type="ECO:0000256" key="3">
    <source>
        <dbReference type="ARBA" id="ARBA00005046"/>
    </source>
</evidence>
<feature type="region of interest" description="Disordered" evidence="17">
    <location>
        <begin position="562"/>
        <end position="591"/>
    </location>
</feature>
<dbReference type="GO" id="GO:0051539">
    <property type="term" value="F:4 iron, 4 sulfur cluster binding"/>
    <property type="evidence" value="ECO:0007669"/>
    <property type="project" value="UniProtKB-KW"/>
</dbReference>
<evidence type="ECO:0000259" key="18">
    <source>
        <dbReference type="PROSITE" id="PS51918"/>
    </source>
</evidence>
<comment type="similarity">
    <text evidence="5">In the N-terminal section; belongs to the radical SAM superfamily. MoaA family.</text>
</comment>
<evidence type="ECO:0000256" key="17">
    <source>
        <dbReference type="SAM" id="MobiDB-lite"/>
    </source>
</evidence>
<keyword evidence="12" id="KW-0496">Mitochondrion</keyword>
<evidence type="ECO:0000256" key="11">
    <source>
        <dbReference type="ARBA" id="ARBA00023014"/>
    </source>
</evidence>
<feature type="compositionally biased region" description="Polar residues" evidence="17">
    <location>
        <begin position="1043"/>
        <end position="1052"/>
    </location>
</feature>
<dbReference type="CDD" id="cd21117">
    <property type="entry name" value="Twitch_MoaA"/>
    <property type="match status" value="1"/>
</dbReference>
<dbReference type="InterPro" id="IPR006638">
    <property type="entry name" value="Elp3/MiaA/NifB-like_rSAM"/>
</dbReference>
<reference evidence="19 20" key="1">
    <citation type="submission" date="2015-03" db="EMBL/GenBank/DDBJ databases">
        <title>RNA-seq based gene annotation and comparative genomics of four Zymoseptoria species reveal species-specific pathogenicity related genes and transposable element activity.</title>
        <authorList>
            <person name="Grandaubert J."/>
            <person name="Bhattacharyya A."/>
            <person name="Stukenbrock E.H."/>
        </authorList>
    </citation>
    <scope>NUCLEOTIDE SEQUENCE [LARGE SCALE GENOMIC DNA]</scope>
    <source>
        <strain evidence="19 20">Zb18110</strain>
    </source>
</reference>
<dbReference type="CDD" id="cd01335">
    <property type="entry name" value="Radical_SAM"/>
    <property type="match status" value="1"/>
</dbReference>
<keyword evidence="7" id="KW-0949">S-adenosyl-L-methionine</keyword>
<dbReference type="Pfam" id="PF01967">
    <property type="entry name" value="MoaC"/>
    <property type="match status" value="1"/>
</dbReference>
<dbReference type="Gene3D" id="3.30.70.640">
    <property type="entry name" value="Molybdopterin cofactor biosynthesis C (MoaC) domain"/>
    <property type="match status" value="1"/>
</dbReference>
<dbReference type="InterPro" id="IPR002820">
    <property type="entry name" value="Mopterin_CF_biosynth-C_dom"/>
</dbReference>
<evidence type="ECO:0000256" key="14">
    <source>
        <dbReference type="ARBA" id="ARBA00023150"/>
    </source>
</evidence>
<evidence type="ECO:0000313" key="19">
    <source>
        <dbReference type="EMBL" id="KJX96529.1"/>
    </source>
</evidence>
<dbReference type="SUPFAM" id="SSF102114">
    <property type="entry name" value="Radical SAM enzymes"/>
    <property type="match status" value="1"/>
</dbReference>
<feature type="region of interest" description="Disordered" evidence="17">
    <location>
        <begin position="725"/>
        <end position="756"/>
    </location>
</feature>
<evidence type="ECO:0000256" key="16">
    <source>
        <dbReference type="ARBA" id="ARBA00048697"/>
    </source>
</evidence>
<evidence type="ECO:0000256" key="12">
    <source>
        <dbReference type="ARBA" id="ARBA00023128"/>
    </source>
</evidence>
<feature type="domain" description="Radical SAM core" evidence="18">
    <location>
        <begin position="77"/>
        <end position="305"/>
    </location>
</feature>
<evidence type="ECO:0000256" key="2">
    <source>
        <dbReference type="ARBA" id="ARBA00001966"/>
    </source>
</evidence>
<sequence length="1302" mass="144607">MTLPASMATRLATRSLSRATRNTRWPGRNTTSRQIATAAAVEHRESRQYVPAGGRAQGDRIQDLRAAKPFSDFLTDTYQRQHDYLRISLTERCNLRCTYCMPQEGIQLSPDRDILTTPEIYYLSALFVNQGVTKIRLTGGEPTVRKDIVPLMKQIGSLRRNGLQELALTTNGISLHRKLEDMVEAGLTGVNISLDTLDKLQFPLLTRRNGFDAVMKSINRVQEMNKLGAGINLKINCVAMRGVNDDQILPFVEMTREQDLEVRFIEYMPFGGNKWSQKKMLPYAELVEIIRSRYPDIGRLQDGKSAVSKTWQVPGFKGRIGFITSMTNDFCGSCNRLRITSDGNLKVCLHGNTEVSLRDLLRNEHNGEPMDEAAFEAIRQIEMDRRQPNGIPVTKGWISKERQLLEVIGAAVKRKQEKHAGMGELENMTNRPMILIGEGNASSRRTPRSIPLAFMSPTRSTPTWSRLPLHMLPDNGSLLQARCFYTSRDGQNGAEPAKEPDFEQYMEAASADTDFMEAAPVDQAPKETTTTEAGHTEDLAPSISPPEFGFQSLSGLFVMPERRRSKPVSEETSAGRETSLQPERISTATGSTEFRPLSADREAPIQSDRATFEAALPKFKPLEDASPPPHVPVDVPSSFGLRTPISFHGGTPSVRLQNLQNTGIETGGRAARRQSDSTDARKTITRWMDSESIRRGSVSVPVGRVPNPFASDKLADVQPNDAHLEEHANGRPSKAWGLNTAHQPPETPDDASHDRVETDAGARITERGPEFLRLTPSHTMPEANVRPRSAAAVAASTPGDPPIAAGLTHVKSNGEAHMVDVGDKQSTKRVAVATGGITFSNPDTIKMILEDTNKKGDVLGTARIAGIMAAKRTSDIIPLCHPIALTRVDVELSIEENRKEHRDQSLGVKVMVHVGCTGPTGVEMEALMAVNGAVLTIYDMCKAVDRLMGTRVSRVVYKSGGRSGTHFVPKWLISSDGQSWAERFAPEWHVTPAEFDAAKHDLLQRGRSMRHAKDLESDPHTGVDEDIRRISMQQVLKRRMANQALSGSTAANESGHEKERSLNPARDEQQHTESRPELENTPPPQSYRSDDPREDPFDDVLKTIESMSEIQIEERLVLYKQRRRADPRESTRLEAFERRQLGLRLDRLRQARARGANAANQASDTRAMGSIPTPVSKLPISDASSSRQWEREKDLESQEGPSQHAAPTSGSESTPEPETDRSKGPREAFAKEQRDFLYSLTKSQIRDRLSPLMSKHGSAVHQEVDRPYEFTRTQLNRRLRNLSKRSGAFVALNRPAAGTSKE</sequence>
<dbReference type="Pfam" id="PF06463">
    <property type="entry name" value="Mob_synth_C"/>
    <property type="match status" value="1"/>
</dbReference>
<dbReference type="InterPro" id="IPR010505">
    <property type="entry name" value="MoaA_twitch"/>
</dbReference>
<dbReference type="InterPro" id="IPR013785">
    <property type="entry name" value="Aldolase_TIM"/>
</dbReference>
<dbReference type="InterPro" id="IPR023045">
    <property type="entry name" value="MoaC"/>
</dbReference>
<dbReference type="UniPathway" id="UPA00344"/>
<dbReference type="PANTHER" id="PTHR22960">
    <property type="entry name" value="MOLYBDOPTERIN COFACTOR SYNTHESIS PROTEIN A"/>
    <property type="match status" value="1"/>
</dbReference>
<keyword evidence="9" id="KW-0547">Nucleotide-binding</keyword>
<feature type="compositionally biased region" description="Basic and acidic residues" evidence="17">
    <location>
        <begin position="1218"/>
        <end position="1228"/>
    </location>
</feature>
<dbReference type="GO" id="GO:0061799">
    <property type="term" value="F:cyclic pyranopterin monophosphate synthase activity"/>
    <property type="evidence" value="ECO:0007669"/>
    <property type="project" value="UniProtKB-EC"/>
</dbReference>
<evidence type="ECO:0000256" key="15">
    <source>
        <dbReference type="ARBA" id="ARBA00023239"/>
    </source>
</evidence>
<keyword evidence="13" id="KW-0342">GTP-binding</keyword>
<dbReference type="SFLD" id="SFLDG01067">
    <property type="entry name" value="SPASM/twitch_domain_containing"/>
    <property type="match status" value="1"/>
</dbReference>
<evidence type="ECO:0000256" key="9">
    <source>
        <dbReference type="ARBA" id="ARBA00022741"/>
    </source>
</evidence>
<evidence type="ECO:0000256" key="8">
    <source>
        <dbReference type="ARBA" id="ARBA00022723"/>
    </source>
</evidence>
<keyword evidence="15" id="KW-0456">Lyase</keyword>
<keyword evidence="6" id="KW-0004">4Fe-4S</keyword>
<dbReference type="SFLD" id="SFLDG01386">
    <property type="entry name" value="main_SPASM_domain-containing"/>
    <property type="match status" value="1"/>
</dbReference>
<comment type="catalytic activity">
    <reaction evidence="16">
        <text>GTP + AH2 + S-adenosyl-L-methionine = (8S)-3',8-cyclo-7,8-dihydroguanosine 5'-triphosphate + 5'-deoxyadenosine + L-methionine + A + H(+)</text>
        <dbReference type="Rhea" id="RHEA:49576"/>
        <dbReference type="ChEBI" id="CHEBI:13193"/>
        <dbReference type="ChEBI" id="CHEBI:15378"/>
        <dbReference type="ChEBI" id="CHEBI:17319"/>
        <dbReference type="ChEBI" id="CHEBI:17499"/>
        <dbReference type="ChEBI" id="CHEBI:37565"/>
        <dbReference type="ChEBI" id="CHEBI:57844"/>
        <dbReference type="ChEBI" id="CHEBI:59789"/>
        <dbReference type="ChEBI" id="CHEBI:131766"/>
        <dbReference type="EC" id="4.1.99.22"/>
    </reaction>
</comment>
<feature type="compositionally biased region" description="Polar residues" evidence="17">
    <location>
        <begin position="1199"/>
        <end position="1216"/>
    </location>
</feature>
<dbReference type="STRING" id="1047168.A0A0F4GGF9"/>
<dbReference type="GO" id="GO:0061798">
    <property type="term" value="F:GTP 3',8'-cyclase activity"/>
    <property type="evidence" value="ECO:0007669"/>
    <property type="project" value="UniProtKB-EC"/>
</dbReference>